<protein>
    <submittedName>
        <fullName evidence="1">Uncharacterized protein</fullName>
    </submittedName>
</protein>
<dbReference type="InterPro" id="IPR029787">
    <property type="entry name" value="Nucleotide_cyclase"/>
</dbReference>
<comment type="caution">
    <text evidence="1">The sequence shown here is derived from an EMBL/GenBank/DDBJ whole genome shotgun (WGS) entry which is preliminary data.</text>
</comment>
<evidence type="ECO:0000313" key="1">
    <source>
        <dbReference type="EMBL" id="MBD3870743.1"/>
    </source>
</evidence>
<dbReference type="Proteomes" id="UP000598633">
    <property type="component" value="Unassembled WGS sequence"/>
</dbReference>
<organism evidence="1 2">
    <name type="scientific">Candidatus Sulfomarinibacter kjeldsenii</name>
    <dbReference type="NCBI Taxonomy" id="2885994"/>
    <lineage>
        <taxon>Bacteria</taxon>
        <taxon>Pseudomonadati</taxon>
        <taxon>Acidobacteriota</taxon>
        <taxon>Thermoanaerobaculia</taxon>
        <taxon>Thermoanaerobaculales</taxon>
        <taxon>Candidatus Sulfomarinibacteraceae</taxon>
        <taxon>Candidatus Sulfomarinibacter</taxon>
    </lineage>
</organism>
<gene>
    <name evidence="1" type="ORF">IFJ97_05220</name>
</gene>
<dbReference type="AlphaFoldDB" id="A0A8J6XZW4"/>
<dbReference type="SUPFAM" id="SSF55073">
    <property type="entry name" value="Nucleotide cyclase"/>
    <property type="match status" value="1"/>
</dbReference>
<proteinExistence type="predicted"/>
<accession>A0A8J6XZW4</accession>
<dbReference type="Gene3D" id="3.30.70.1230">
    <property type="entry name" value="Nucleotide cyclase"/>
    <property type="match status" value="1"/>
</dbReference>
<reference evidence="1 2" key="1">
    <citation type="submission" date="2020-08" db="EMBL/GenBank/DDBJ databases">
        <title>Acidobacteriota in marine sediments use diverse sulfur dissimilation pathways.</title>
        <authorList>
            <person name="Wasmund K."/>
        </authorList>
    </citation>
    <scope>NUCLEOTIDE SEQUENCE [LARGE SCALE GENOMIC DNA]</scope>
    <source>
        <strain evidence="1">MAG AM3-A</strain>
    </source>
</reference>
<name>A0A8J6XZW4_9BACT</name>
<evidence type="ECO:0000313" key="2">
    <source>
        <dbReference type="Proteomes" id="UP000598633"/>
    </source>
</evidence>
<dbReference type="EMBL" id="JACXWA010000085">
    <property type="protein sequence ID" value="MBD3870743.1"/>
    <property type="molecule type" value="Genomic_DNA"/>
</dbReference>
<sequence length="778" mass="87830">MARDEKATDAFRQVLQEELRNPVYLTQSEVDGGWCDLFPVLAASLPAPFPIFGRDEEKVVTWGYPLLLSEGVLKLRRDLEALVEAEAEYRLRSQMGDREDKQRMMTHRDRYHKSMSATLENVVMNDYHRGLADLFLLFHSGEVTRALAKVSKAASNPRSGALRGNGDDIRQAIATVIADLLRRAAMTAVDHLKQLARVQVTPVLTPLLGIICQDQLLLIDSRPPQDISQLSSYMQARFRQRAEAVVQANNQVLERLRDLVARRPEVGSLLRLAVGSGLKLDRPETLLEPKLLDAIQTAGLADTLNLSVVQMNLLRDLGVRLKTFELLAALRRRVLPMQRQGTSLVLRGRTTETPIAKTTRPYDFTAPGVVDSAVRRFGLIYDLSNFTTVLEEVRKAGRMAEERALQFMYVFQNRLEAIRLRRRLTFEKFLGDGAFYTSRRAVRVIAAACEIQQVYEQLREVGFPFNHGIRIALNYGVYRLLPMLHPGPEAKRFEFFGHGIVELARLTTGKSVREVSDIAEFLVHSGYDPGEVDLFLSPLASVRSGREQISTRPYAATIDGHGELVNEGVVIAMPFIEELEIEMEISTLAVATLDSSRWVLFPVDPGMPDTLFVGLRYLGVARLKGLPPQELVEAMVLTQMPEEREEIPFKRTLVGLLRHHTQGDRSPEEATLTTEESIETNLLVITYLLEDGNRKWIFGEYRDTDDVLLHAIRVPIQTPELKPGEPMEMWLFRNRFELARIYESLRRETAGMATPLATLRSRPGYLACFLAAPHRAVG</sequence>